<organism evidence="1 2">
    <name type="scientific">Paenibacillus phytorum</name>
    <dbReference type="NCBI Taxonomy" id="2654977"/>
    <lineage>
        <taxon>Bacteria</taxon>
        <taxon>Bacillati</taxon>
        <taxon>Bacillota</taxon>
        <taxon>Bacilli</taxon>
        <taxon>Bacillales</taxon>
        <taxon>Paenibacillaceae</taxon>
        <taxon>Paenibacillus</taxon>
    </lineage>
</organism>
<name>A0ABX1XXH2_9BACL</name>
<evidence type="ECO:0000313" key="2">
    <source>
        <dbReference type="Proteomes" id="UP000616779"/>
    </source>
</evidence>
<evidence type="ECO:0000313" key="1">
    <source>
        <dbReference type="EMBL" id="NOU73243.1"/>
    </source>
</evidence>
<dbReference type="Proteomes" id="UP000616779">
    <property type="component" value="Unassembled WGS sequence"/>
</dbReference>
<accession>A0ABX1XXH2</accession>
<keyword evidence="2" id="KW-1185">Reference proteome</keyword>
<gene>
    <name evidence="1" type="ORF">GC098_17760</name>
</gene>
<reference evidence="1 2" key="1">
    <citation type="submission" date="2019-10" db="EMBL/GenBank/DDBJ databases">
        <title>Description of Paenibacillus terrestris sp. nov.</title>
        <authorList>
            <person name="Carlier A."/>
            <person name="Qi S."/>
        </authorList>
    </citation>
    <scope>NUCLEOTIDE SEQUENCE [LARGE SCALE GENOMIC DNA]</scope>
    <source>
        <strain evidence="1 2">LMG 31458</strain>
    </source>
</reference>
<proteinExistence type="predicted"/>
<sequence>MVPLRIPSRWMISKNNFIEISTDEYTDDTYEHVLELDEDILQIVSQDNKRILDLGWYPSFNPNGQYKIMLVELVDVEHQAEKWDSPLFTCSSKSVSVIKDTIEYILQEVVEGRL</sequence>
<comment type="caution">
    <text evidence="1">The sequence shown here is derived from an EMBL/GenBank/DDBJ whole genome shotgun (WGS) entry which is preliminary data.</text>
</comment>
<dbReference type="EMBL" id="WHOA01000122">
    <property type="protein sequence ID" value="NOU73243.1"/>
    <property type="molecule type" value="Genomic_DNA"/>
</dbReference>
<protein>
    <submittedName>
        <fullName evidence="1">Uncharacterized protein</fullName>
    </submittedName>
</protein>